<dbReference type="AlphaFoldDB" id="A0A2A2HVW8"/>
<dbReference type="OrthoDB" id="326898at2157"/>
<keyword evidence="2" id="KW-1185">Reference proteome</keyword>
<accession>A0A2A2HVW8</accession>
<evidence type="ECO:0000313" key="2">
    <source>
        <dbReference type="Proteomes" id="UP000218164"/>
    </source>
</evidence>
<reference evidence="1 2" key="1">
    <citation type="journal article" date="2017" name="BMC Genomics">
        <title>Genomic analysis of methanogenic archaea reveals a shift towards energy conservation.</title>
        <authorList>
            <person name="Gilmore S.P."/>
            <person name="Henske J.K."/>
            <person name="Sexton J.A."/>
            <person name="Solomon K.V."/>
            <person name="Seppala S."/>
            <person name="Yoo J.I."/>
            <person name="Huyett L.M."/>
            <person name="Pressman A."/>
            <person name="Cogan J.Z."/>
            <person name="Kivenson V."/>
            <person name="Peng X."/>
            <person name="Tan Y."/>
            <person name="Valentine D.L."/>
            <person name="O'Malley M.A."/>
        </authorList>
    </citation>
    <scope>NUCLEOTIDE SEQUENCE [LARGE SCALE GENOMIC DNA]</scope>
    <source>
        <strain evidence="1 2">MC-15</strain>
    </source>
</reference>
<dbReference type="Proteomes" id="UP000218164">
    <property type="component" value="Unassembled WGS sequence"/>
</dbReference>
<gene>
    <name evidence="1" type="ORF">ASJ81_17975</name>
</gene>
<name>A0A2A2HVW8_9EURY</name>
<protein>
    <submittedName>
        <fullName evidence="1">Uncharacterized protein</fullName>
    </submittedName>
</protein>
<dbReference type="EMBL" id="LMVP01000095">
    <property type="protein sequence ID" value="PAV13390.1"/>
    <property type="molecule type" value="Genomic_DNA"/>
</dbReference>
<evidence type="ECO:0000313" key="1">
    <source>
        <dbReference type="EMBL" id="PAV13390.1"/>
    </source>
</evidence>
<comment type="caution">
    <text evidence="1">The sequence shown here is derived from an EMBL/GenBank/DDBJ whole genome shotgun (WGS) entry which is preliminary data.</text>
</comment>
<proteinExistence type="predicted"/>
<organism evidence="1 2">
    <name type="scientific">Methanosarcina spelaei</name>
    <dbReference type="NCBI Taxonomy" id="1036679"/>
    <lineage>
        <taxon>Archaea</taxon>
        <taxon>Methanobacteriati</taxon>
        <taxon>Methanobacteriota</taxon>
        <taxon>Stenosarchaea group</taxon>
        <taxon>Methanomicrobia</taxon>
        <taxon>Methanosarcinales</taxon>
        <taxon>Methanosarcinaceae</taxon>
        <taxon>Methanosarcina</taxon>
    </lineage>
</organism>
<dbReference type="InterPro" id="IPR027417">
    <property type="entry name" value="P-loop_NTPase"/>
</dbReference>
<dbReference type="SUPFAM" id="SSF52540">
    <property type="entry name" value="P-loop containing nucleoside triphosphate hydrolases"/>
    <property type="match status" value="1"/>
</dbReference>
<sequence length="344" mass="39958">MVFGEIIGMRDEIGKIQEAIADFEVGKKLNVAIIAGLFGGKTTLIKEIEKLNLSRATKITFSEVVRDKKEISLSGDTKRVVLFDNCHFLYVRKPGGFDIFYEFLDMISSQNRIFITTWNIYSWKYLKEVFELEKYFPVQIVVPAFSEEHLKQLIFNRYEEGEIIFNNGGESDEEPVAYITEYPIELSAIGKKISIPILKINIHYLKKYLLSEKKEKKEGKEKTAEHRVFERIHLESKGNPGVALRIWKLALDYPHIKPEDVGNFSYDIELEQEEAFVLNLILSYQGLKKSDIVDIIGSMLKTDEVLFQLLNQELVFEDENDSFRVRPEALHSVITYLEKLRLVW</sequence>